<keyword evidence="3" id="KW-1185">Reference proteome</keyword>
<dbReference type="InterPro" id="IPR027275">
    <property type="entry name" value="PRC-brl_dom"/>
</dbReference>
<sequence length="271" mass="30190">MLARRAQYPLIGLFMTFLRSIAAGTFLLAISPCASWAACNISDAQLEEAVLENAELRAPENRYLVHDLRALRDAAFLLWNYGLEEDCERLLGNIKELIAEPRIGSLGTNDEDEADQQLAAGEPKWHRLGQIQGSRGEPGEGALVSINELDPGLLASELVGAEVRTSDDMIVGEVRNVVIGTKDRWDYVIVASDGFFVAGENSLVVPLRYLEIDQKRRSFFLRISNDQVKAVPLMPDQEYVWLTDETWRATNDAIFKSLIPEVAENKHSSSD</sequence>
<reference evidence="2 3" key="1">
    <citation type="submission" date="2019-04" db="EMBL/GenBank/DDBJ databases">
        <title>Genome sequence of strain 7209-2.</title>
        <authorList>
            <person name="Gao J."/>
            <person name="Sun J."/>
        </authorList>
    </citation>
    <scope>NUCLEOTIDE SEQUENCE [LARGE SCALE GENOMIC DNA]</scope>
    <source>
        <strain evidence="2 3">7209-2</strain>
    </source>
</reference>
<dbReference type="Pfam" id="PF05239">
    <property type="entry name" value="PRC"/>
    <property type="match status" value="1"/>
</dbReference>
<accession>A0ABY2QZS3</accession>
<organism evidence="2 3">
    <name type="scientific">Rhizobium rhizophilum</name>
    <dbReference type="NCBI Taxonomy" id="1850373"/>
    <lineage>
        <taxon>Bacteria</taxon>
        <taxon>Pseudomonadati</taxon>
        <taxon>Pseudomonadota</taxon>
        <taxon>Alphaproteobacteria</taxon>
        <taxon>Hyphomicrobiales</taxon>
        <taxon>Rhizobiaceae</taxon>
        <taxon>Rhizobium/Agrobacterium group</taxon>
        <taxon>Rhizobium</taxon>
    </lineage>
</organism>
<evidence type="ECO:0000313" key="2">
    <source>
        <dbReference type="EMBL" id="THV17100.1"/>
    </source>
</evidence>
<protein>
    <submittedName>
        <fullName evidence="2">PRC-barrel domain containing protein</fullName>
    </submittedName>
</protein>
<dbReference type="InterPro" id="IPR011033">
    <property type="entry name" value="PRC_barrel-like_sf"/>
</dbReference>
<evidence type="ECO:0000259" key="1">
    <source>
        <dbReference type="Pfam" id="PF05239"/>
    </source>
</evidence>
<dbReference type="Gene3D" id="2.30.30.240">
    <property type="entry name" value="PRC-barrel domain"/>
    <property type="match status" value="1"/>
</dbReference>
<feature type="domain" description="PRC-barrel" evidence="1">
    <location>
        <begin position="154"/>
        <end position="227"/>
    </location>
</feature>
<comment type="caution">
    <text evidence="2">The sequence shown here is derived from an EMBL/GenBank/DDBJ whole genome shotgun (WGS) entry which is preliminary data.</text>
</comment>
<proteinExistence type="predicted"/>
<dbReference type="SUPFAM" id="SSF50346">
    <property type="entry name" value="PRC-barrel domain"/>
    <property type="match status" value="1"/>
</dbReference>
<dbReference type="EMBL" id="STGT01000001">
    <property type="protein sequence ID" value="THV17100.1"/>
    <property type="molecule type" value="Genomic_DNA"/>
</dbReference>
<name>A0ABY2QZS3_9HYPH</name>
<evidence type="ECO:0000313" key="3">
    <source>
        <dbReference type="Proteomes" id="UP000309667"/>
    </source>
</evidence>
<dbReference type="Proteomes" id="UP000309667">
    <property type="component" value="Unassembled WGS sequence"/>
</dbReference>
<gene>
    <name evidence="2" type="ORF">E9677_03670</name>
</gene>